<dbReference type="EMBL" id="JAQQBS010000002">
    <property type="protein sequence ID" value="KAK0172290.1"/>
    <property type="molecule type" value="Genomic_DNA"/>
</dbReference>
<evidence type="ECO:0000313" key="3">
    <source>
        <dbReference type="Proteomes" id="UP001168990"/>
    </source>
</evidence>
<comment type="caution">
    <text evidence="2">The sequence shown here is derived from an EMBL/GenBank/DDBJ whole genome shotgun (WGS) entry which is preliminary data.</text>
</comment>
<accession>A0AA39FMC2</accession>
<keyword evidence="3" id="KW-1185">Reference proteome</keyword>
<sequence>MENLIEKVKLNNRTFPYFSFKLNKRKSSNYKSQVTILDFRIRERFTDLKKKLNNSEVLKKFFLLRKKKNSLTINKNKSSEDIVKDCGTSGDSGWEGMSGSSSLSSLIITGNFCTSSPVSEKKFKQFSFHQVDLHDDVLKFVDDNNDDKDYKEKETEIDINKFQQENIKQSTIQLATGNFVRSKSDTEIFSELDCDDVAEKIREIIRDDPLRQSYPGMSNTTRRESCHQLLKVLLAQMDVKQQNEENDINNNTMDSKIINETFETFDSDFVTLSDSVEISSAAANQKKSMRDTLLEISSRRLQKYDKQYQDNTSENNYESLRPNNVNNVLNVSKSISVKAENFRDDIDKVMKRFESQKIVEDDEAYTEFNQPFIYSPILSRASRNRLTESRSSPPSPPPPHHHHHQSVIMSFHLPYRAMTPSVSSIKISTIF</sequence>
<evidence type="ECO:0000256" key="1">
    <source>
        <dbReference type="SAM" id="MobiDB-lite"/>
    </source>
</evidence>
<proteinExistence type="predicted"/>
<dbReference type="AlphaFoldDB" id="A0AA39FMC2"/>
<protein>
    <submittedName>
        <fullName evidence="2">Uncharacterized protein</fullName>
    </submittedName>
</protein>
<reference evidence="2" key="2">
    <citation type="submission" date="2023-03" db="EMBL/GenBank/DDBJ databases">
        <authorList>
            <person name="Inwood S.N."/>
            <person name="Skelly J.G."/>
            <person name="Guhlin J."/>
            <person name="Harrop T.W.R."/>
            <person name="Goldson S.G."/>
            <person name="Dearden P.K."/>
        </authorList>
    </citation>
    <scope>NUCLEOTIDE SEQUENCE</scope>
    <source>
        <strain evidence="2">Irish</strain>
        <tissue evidence="2">Whole body</tissue>
    </source>
</reference>
<gene>
    <name evidence="2" type="ORF">PV328_005627</name>
</gene>
<dbReference type="Proteomes" id="UP001168990">
    <property type="component" value="Unassembled WGS sequence"/>
</dbReference>
<feature type="region of interest" description="Disordered" evidence="1">
    <location>
        <begin position="383"/>
        <end position="405"/>
    </location>
</feature>
<name>A0AA39FMC2_9HYME</name>
<organism evidence="2 3">
    <name type="scientific">Microctonus aethiopoides</name>
    <dbReference type="NCBI Taxonomy" id="144406"/>
    <lineage>
        <taxon>Eukaryota</taxon>
        <taxon>Metazoa</taxon>
        <taxon>Ecdysozoa</taxon>
        <taxon>Arthropoda</taxon>
        <taxon>Hexapoda</taxon>
        <taxon>Insecta</taxon>
        <taxon>Pterygota</taxon>
        <taxon>Neoptera</taxon>
        <taxon>Endopterygota</taxon>
        <taxon>Hymenoptera</taxon>
        <taxon>Apocrita</taxon>
        <taxon>Ichneumonoidea</taxon>
        <taxon>Braconidae</taxon>
        <taxon>Euphorinae</taxon>
        <taxon>Microctonus</taxon>
    </lineage>
</organism>
<reference evidence="2" key="1">
    <citation type="journal article" date="2023" name="bioRxiv">
        <title>Scaffold-level genome assemblies of two parasitoid biocontrol wasps reveal the parthenogenesis mechanism and an associated novel virus.</title>
        <authorList>
            <person name="Inwood S."/>
            <person name="Skelly J."/>
            <person name="Guhlin J."/>
            <person name="Harrop T."/>
            <person name="Goldson S."/>
            <person name="Dearden P."/>
        </authorList>
    </citation>
    <scope>NUCLEOTIDE SEQUENCE</scope>
    <source>
        <strain evidence="2">Irish</strain>
        <tissue evidence="2">Whole body</tissue>
    </source>
</reference>
<evidence type="ECO:0000313" key="2">
    <source>
        <dbReference type="EMBL" id="KAK0172290.1"/>
    </source>
</evidence>